<keyword evidence="3" id="KW-0547">Nucleotide-binding</keyword>
<dbReference type="PROSITE" id="PS50929">
    <property type="entry name" value="ABC_TM1F"/>
    <property type="match status" value="1"/>
</dbReference>
<dbReference type="PROSITE" id="PS50893">
    <property type="entry name" value="ABC_TRANSPORTER_2"/>
    <property type="match status" value="1"/>
</dbReference>
<feature type="transmembrane region" description="Helical" evidence="7">
    <location>
        <begin position="79"/>
        <end position="103"/>
    </location>
</feature>
<dbReference type="SUPFAM" id="SSF52540">
    <property type="entry name" value="P-loop containing nucleoside triphosphate hydrolases"/>
    <property type="match status" value="1"/>
</dbReference>
<dbReference type="InterPro" id="IPR027417">
    <property type="entry name" value="P-loop_NTPase"/>
</dbReference>
<gene>
    <name evidence="10" type="ORF">J2Z69_001991</name>
</gene>
<evidence type="ECO:0000256" key="2">
    <source>
        <dbReference type="ARBA" id="ARBA00022692"/>
    </source>
</evidence>
<keyword evidence="5 7" id="KW-1133">Transmembrane helix</keyword>
<dbReference type="PANTHER" id="PTHR24221:SF646">
    <property type="entry name" value="HAEMOLYSIN SECRETION ATP-BINDING PROTEIN"/>
    <property type="match status" value="1"/>
</dbReference>
<dbReference type="InterPro" id="IPR003439">
    <property type="entry name" value="ABC_transporter-like_ATP-bd"/>
</dbReference>
<dbReference type="SMART" id="SM00382">
    <property type="entry name" value="AAA"/>
    <property type="match status" value="1"/>
</dbReference>
<proteinExistence type="predicted"/>
<protein>
    <submittedName>
        <fullName evidence="10">ATP-binding cassette subfamily B protein</fullName>
    </submittedName>
</protein>
<feature type="domain" description="ABC transmembrane type-1" evidence="9">
    <location>
        <begin position="41"/>
        <end position="330"/>
    </location>
</feature>
<organism evidence="10 11">
    <name type="scientific">Paenibacillus shirakamiensis</name>
    <dbReference type="NCBI Taxonomy" id="1265935"/>
    <lineage>
        <taxon>Bacteria</taxon>
        <taxon>Bacillati</taxon>
        <taxon>Bacillota</taxon>
        <taxon>Bacilli</taxon>
        <taxon>Bacillales</taxon>
        <taxon>Paenibacillaceae</taxon>
        <taxon>Paenibacillus</taxon>
    </lineage>
</organism>
<keyword evidence="6 7" id="KW-0472">Membrane</keyword>
<dbReference type="InterPro" id="IPR036640">
    <property type="entry name" value="ABC1_TM_sf"/>
</dbReference>
<evidence type="ECO:0000256" key="7">
    <source>
        <dbReference type="SAM" id="Phobius"/>
    </source>
</evidence>
<evidence type="ECO:0000256" key="5">
    <source>
        <dbReference type="ARBA" id="ARBA00022989"/>
    </source>
</evidence>
<accession>A0ABS4JGV4</accession>
<evidence type="ECO:0000259" key="8">
    <source>
        <dbReference type="PROSITE" id="PS50893"/>
    </source>
</evidence>
<dbReference type="GO" id="GO:0005524">
    <property type="term" value="F:ATP binding"/>
    <property type="evidence" value="ECO:0007669"/>
    <property type="project" value="UniProtKB-KW"/>
</dbReference>
<dbReference type="InterPro" id="IPR003593">
    <property type="entry name" value="AAA+_ATPase"/>
</dbReference>
<name>A0ABS4JGV4_9BACL</name>
<evidence type="ECO:0000313" key="11">
    <source>
        <dbReference type="Proteomes" id="UP001519288"/>
    </source>
</evidence>
<dbReference type="InterPro" id="IPR039421">
    <property type="entry name" value="Type_1_exporter"/>
</dbReference>
<dbReference type="SUPFAM" id="SSF90123">
    <property type="entry name" value="ABC transporter transmembrane region"/>
    <property type="match status" value="1"/>
</dbReference>
<evidence type="ECO:0000313" key="10">
    <source>
        <dbReference type="EMBL" id="MBP2000948.1"/>
    </source>
</evidence>
<sequence length="615" mass="69464">MTTPPHSKPSLLIKLQKSVIVFESIMRLLRTMTKIAMPSLILAILINLATATLPVLDIFLTKNLVDEVTRIIGQRSQGINVALGWLSAVLSLQLISIILQPAYQVILTRIKLKMNYHFDQEIALKSSRLPLVYFDSAEYYDKYERAQSLNGDRGIGFIEAILHILQSVLSITGFLYVLFQFHFILGLGFLLIMIPSLLIHLSIGKLRFHQMFQQTTAVRKINYLMGLMTKRDSAKELRIFNLTPYLLDKVRHYYWQNANEQIALQKRSAWSVLRVDGLSKLLQSAAIGFLIWTSSLGRMTIGSYVALVQAMSSSQGYLFVITNRISNIYESALYVRNIYDYLELPEEDRPDVYKIYTGLQHQGIEVNNLYFKYPNRSEWILDNISLQIRPGEKIAIVGDNGAGKSTLVKCLLGLYKPVKGNICYGGVNIQHIDPAVLSESISATFQDYVCYQFPLRENIGLGSILTMDQDELIQRAAFKGQADQIAAMLPHGYDTDLGHAFGEGQELSQGQWQKIALSRAFLRDAEVVVLDEPTAALDPMAEAAVFERFIDLSEGKTSIFISHRLGSCRMADRILVLRNGKIVEDGHHSTLMNADGPYAQMFRLQAKWYTDEKVG</sequence>
<dbReference type="PANTHER" id="PTHR24221">
    <property type="entry name" value="ATP-BINDING CASSETTE SUB-FAMILY B"/>
    <property type="match status" value="1"/>
</dbReference>
<keyword evidence="2 7" id="KW-0812">Transmembrane</keyword>
<reference evidence="10 11" key="1">
    <citation type="submission" date="2021-03" db="EMBL/GenBank/DDBJ databases">
        <title>Genomic Encyclopedia of Type Strains, Phase IV (KMG-IV): sequencing the most valuable type-strain genomes for metagenomic binning, comparative biology and taxonomic classification.</title>
        <authorList>
            <person name="Goeker M."/>
        </authorList>
    </citation>
    <scope>NUCLEOTIDE SEQUENCE [LARGE SCALE GENOMIC DNA]</scope>
    <source>
        <strain evidence="10 11">DSM 26806</strain>
    </source>
</reference>
<keyword evidence="4 10" id="KW-0067">ATP-binding</keyword>
<dbReference type="Gene3D" id="3.40.50.300">
    <property type="entry name" value="P-loop containing nucleotide triphosphate hydrolases"/>
    <property type="match status" value="1"/>
</dbReference>
<evidence type="ECO:0000256" key="6">
    <source>
        <dbReference type="ARBA" id="ARBA00023136"/>
    </source>
</evidence>
<dbReference type="PROSITE" id="PS00211">
    <property type="entry name" value="ABC_TRANSPORTER_1"/>
    <property type="match status" value="1"/>
</dbReference>
<feature type="transmembrane region" description="Helical" evidence="7">
    <location>
        <begin position="155"/>
        <end position="177"/>
    </location>
</feature>
<evidence type="ECO:0000259" key="9">
    <source>
        <dbReference type="PROSITE" id="PS50929"/>
    </source>
</evidence>
<dbReference type="RefSeq" id="WP_209861556.1">
    <property type="nucleotide sequence ID" value="NZ_JAGGLD010000003.1"/>
</dbReference>
<dbReference type="Proteomes" id="UP001519288">
    <property type="component" value="Unassembled WGS sequence"/>
</dbReference>
<evidence type="ECO:0000256" key="4">
    <source>
        <dbReference type="ARBA" id="ARBA00022840"/>
    </source>
</evidence>
<evidence type="ECO:0000256" key="3">
    <source>
        <dbReference type="ARBA" id="ARBA00022741"/>
    </source>
</evidence>
<feature type="transmembrane region" description="Helical" evidence="7">
    <location>
        <begin position="183"/>
        <end position="203"/>
    </location>
</feature>
<dbReference type="Gene3D" id="1.20.1560.10">
    <property type="entry name" value="ABC transporter type 1, transmembrane domain"/>
    <property type="match status" value="1"/>
</dbReference>
<evidence type="ECO:0000256" key="1">
    <source>
        <dbReference type="ARBA" id="ARBA00004651"/>
    </source>
</evidence>
<dbReference type="InterPro" id="IPR011527">
    <property type="entry name" value="ABC1_TM_dom"/>
</dbReference>
<comment type="caution">
    <text evidence="10">The sequence shown here is derived from an EMBL/GenBank/DDBJ whole genome shotgun (WGS) entry which is preliminary data.</text>
</comment>
<dbReference type="EMBL" id="JAGGLD010000003">
    <property type="protein sequence ID" value="MBP2000948.1"/>
    <property type="molecule type" value="Genomic_DNA"/>
</dbReference>
<comment type="subcellular location">
    <subcellularLocation>
        <location evidence="1">Cell membrane</location>
        <topology evidence="1">Multi-pass membrane protein</topology>
    </subcellularLocation>
</comment>
<dbReference type="InterPro" id="IPR017871">
    <property type="entry name" value="ABC_transporter-like_CS"/>
</dbReference>
<dbReference type="Pfam" id="PF00005">
    <property type="entry name" value="ABC_tran"/>
    <property type="match status" value="1"/>
</dbReference>
<keyword evidence="11" id="KW-1185">Reference proteome</keyword>
<feature type="domain" description="ABC transporter" evidence="8">
    <location>
        <begin position="364"/>
        <end position="604"/>
    </location>
</feature>
<feature type="transmembrane region" description="Helical" evidence="7">
    <location>
        <begin position="35"/>
        <end position="59"/>
    </location>
</feature>